<protein>
    <submittedName>
        <fullName evidence="13">Uncharacterized protein</fullName>
    </submittedName>
</protein>
<keyword evidence="6" id="KW-0256">Endoplasmic reticulum</keyword>
<dbReference type="InterPro" id="IPR018181">
    <property type="entry name" value="Heat_shock_70_CS"/>
</dbReference>
<dbReference type="FunFam" id="3.30.420.40:FF:000020">
    <property type="entry name" value="Chaperone protein HscA homolog"/>
    <property type="match status" value="1"/>
</dbReference>
<dbReference type="GO" id="GO:0005524">
    <property type="term" value="F:ATP binding"/>
    <property type="evidence" value="ECO:0007669"/>
    <property type="project" value="UniProtKB-KW"/>
</dbReference>
<comment type="subcellular location">
    <subcellularLocation>
        <location evidence="2">Endoplasmic reticulum lumen</location>
    </subcellularLocation>
</comment>
<feature type="compositionally biased region" description="Acidic residues" evidence="11">
    <location>
        <begin position="594"/>
        <end position="604"/>
    </location>
</feature>
<dbReference type="FunFam" id="2.60.34.10:FF:000002">
    <property type="entry name" value="Heat shock 70 kDa"/>
    <property type="match status" value="1"/>
</dbReference>
<evidence type="ECO:0000256" key="9">
    <source>
        <dbReference type="RuleBase" id="RU003322"/>
    </source>
</evidence>
<comment type="function">
    <text evidence="1">Probably plays a role in facilitating the assembly of multimeric protein complexes inside the ER.</text>
</comment>
<dbReference type="GO" id="GO:0140662">
    <property type="term" value="F:ATP-dependent protein folding chaperone"/>
    <property type="evidence" value="ECO:0007669"/>
    <property type="project" value="InterPro"/>
</dbReference>
<evidence type="ECO:0000256" key="12">
    <source>
        <dbReference type="SAM" id="SignalP"/>
    </source>
</evidence>
<dbReference type="PROSITE" id="PS00297">
    <property type="entry name" value="HSP70_1"/>
    <property type="match status" value="1"/>
</dbReference>
<evidence type="ECO:0000313" key="13">
    <source>
        <dbReference type="EMBL" id="KZM92298.1"/>
    </source>
</evidence>
<evidence type="ECO:0000256" key="3">
    <source>
        <dbReference type="ARBA" id="ARBA00007381"/>
    </source>
</evidence>
<keyword evidence="8" id="KW-0325">Glycoprotein</keyword>
<feature type="signal peptide" evidence="12">
    <location>
        <begin position="1"/>
        <end position="26"/>
    </location>
</feature>
<evidence type="ECO:0000256" key="5">
    <source>
        <dbReference type="ARBA" id="ARBA00022741"/>
    </source>
</evidence>
<feature type="region of interest" description="Disordered" evidence="11">
    <location>
        <begin position="580"/>
        <end position="604"/>
    </location>
</feature>
<comment type="caution">
    <text evidence="13">The sequence shown here is derived from an EMBL/GenBank/DDBJ whole genome shotgun (WGS) entry which is preliminary data.</text>
</comment>
<dbReference type="FunFam" id="3.30.30.30:FF:000001">
    <property type="entry name" value="heat shock 70 kDa protein-like"/>
    <property type="match status" value="1"/>
</dbReference>
<dbReference type="FunFam" id="3.90.640.10:FF:000002">
    <property type="entry name" value="Heat shock 70 kDa"/>
    <property type="match status" value="1"/>
</dbReference>
<evidence type="ECO:0000256" key="10">
    <source>
        <dbReference type="SAM" id="Coils"/>
    </source>
</evidence>
<dbReference type="PRINTS" id="PR00301">
    <property type="entry name" value="HEATSHOCK70"/>
</dbReference>
<gene>
    <name evidence="13" type="ORF">DCAR_020337</name>
</gene>
<dbReference type="PROSITE" id="PS00329">
    <property type="entry name" value="HSP70_2"/>
    <property type="match status" value="1"/>
</dbReference>
<keyword evidence="5 9" id="KW-0547">Nucleotide-binding</keyword>
<proteinExistence type="inferred from homology"/>
<dbReference type="SUPFAM" id="SSF53067">
    <property type="entry name" value="Actin-like ATPase domain"/>
    <property type="match status" value="2"/>
</dbReference>
<keyword evidence="10" id="KW-0175">Coiled coil</keyword>
<dbReference type="PANTHER" id="PTHR19375">
    <property type="entry name" value="HEAT SHOCK PROTEIN 70KDA"/>
    <property type="match status" value="1"/>
</dbReference>
<keyword evidence="7 9" id="KW-0067">ATP-binding</keyword>
<evidence type="ECO:0000256" key="7">
    <source>
        <dbReference type="ARBA" id="ARBA00022840"/>
    </source>
</evidence>
<dbReference type="InterPro" id="IPR042050">
    <property type="entry name" value="BIP_NBD"/>
</dbReference>
<sequence length="604" mass="66919">MYRRSGASLIVFASVFLGALFALSVAKEEAAKLGTVIGIDLGTTYSCVGVYKNGKVEIIANDQGNRITPSWVAFTEGERLIGEAAKNQAAINAERTIFDVKRLIGRKYDDKEVQRDKKLVPYNIVNKDGKPYIQVKLKGGETKVFSPEEISAMILTKMKETAEAFLGKKIKDAVVTVPAYFNDAQRQATKDAGVIAGLNVARIINEPTAAAIAYGLDKKGGEKNILVFDLGGGTFDVSILTIDNGVFEVLATNGDTHLGGEDFDQRIMEYFIKLIKKKHKKDISKDNKALGKLRREAERAKRALSSQHQVRVEIESLFDGTDFSEPLTRARFEELNNDLFRKTMGPVKKAMEDAGLEKHILLLDVAPLTLGIETVGGVMTKLIPRNTVIPTKKSQTFTTYQDQQTVVSIQVFEGERSLTKDCRLLGKFDLTGIAPAPRGTPQIEVTFEVDANGILNVKAEDKASGKSEKITITNDKGRLSQEEIERMVREAEEFADEDKKVKEKIDSRNSLETYIYNMKNQINDKDKLADKLETEEKEKIDTAVKEALEWLDDNQSAEKEDYDEKLKEVEAVCNPIITAVYQRSGGSPGAGADSAEDDDEHDEL</sequence>
<dbReference type="Gene3D" id="1.20.1270.10">
    <property type="match status" value="1"/>
</dbReference>
<dbReference type="InterPro" id="IPR029048">
    <property type="entry name" value="HSP70_C_sf"/>
</dbReference>
<dbReference type="FunFam" id="1.20.1270.10:FF:000015">
    <property type="entry name" value="Luminal-binding protein 5"/>
    <property type="match status" value="1"/>
</dbReference>
<dbReference type="CDD" id="cd10241">
    <property type="entry name" value="ASKHA_NBD_HSP70_BiP"/>
    <property type="match status" value="1"/>
</dbReference>
<keyword evidence="4 12" id="KW-0732">Signal</keyword>
<name>A0A164WV60_DAUCS</name>
<dbReference type="SUPFAM" id="SSF100934">
    <property type="entry name" value="Heat shock protein 70kD (HSP70), C-terminal subdomain"/>
    <property type="match status" value="1"/>
</dbReference>
<reference evidence="13" key="1">
    <citation type="journal article" date="2016" name="Nat. Genet.">
        <title>A high-quality carrot genome assembly provides new insights into carotenoid accumulation and asterid genome evolution.</title>
        <authorList>
            <person name="Iorizzo M."/>
            <person name="Ellison S."/>
            <person name="Senalik D."/>
            <person name="Zeng P."/>
            <person name="Satapoomin P."/>
            <person name="Huang J."/>
            <person name="Bowman M."/>
            <person name="Iovene M."/>
            <person name="Sanseverino W."/>
            <person name="Cavagnaro P."/>
            <person name="Yildiz M."/>
            <person name="Macko-Podgorni A."/>
            <person name="Moranska E."/>
            <person name="Grzebelus E."/>
            <person name="Grzebelus D."/>
            <person name="Ashrafi H."/>
            <person name="Zheng Z."/>
            <person name="Cheng S."/>
            <person name="Spooner D."/>
            <person name="Van Deynze A."/>
            <person name="Simon P."/>
        </authorList>
    </citation>
    <scope>NUCLEOTIDE SEQUENCE [LARGE SCALE GENOMIC DNA]</scope>
    <source>
        <tissue evidence="13">Leaf</tissue>
    </source>
</reference>
<feature type="chain" id="PRO_5007854163" evidence="12">
    <location>
        <begin position="27"/>
        <end position="604"/>
    </location>
</feature>
<accession>A0A164WV60</accession>
<dbReference type="Gramene" id="KZM92298">
    <property type="protein sequence ID" value="KZM92298"/>
    <property type="gene ID" value="DCAR_020337"/>
</dbReference>
<organism evidence="13">
    <name type="scientific">Daucus carota subsp. sativus</name>
    <name type="common">Carrot</name>
    <dbReference type="NCBI Taxonomy" id="79200"/>
    <lineage>
        <taxon>Eukaryota</taxon>
        <taxon>Viridiplantae</taxon>
        <taxon>Streptophyta</taxon>
        <taxon>Embryophyta</taxon>
        <taxon>Tracheophyta</taxon>
        <taxon>Spermatophyta</taxon>
        <taxon>Magnoliopsida</taxon>
        <taxon>eudicotyledons</taxon>
        <taxon>Gunneridae</taxon>
        <taxon>Pentapetalae</taxon>
        <taxon>asterids</taxon>
        <taxon>campanulids</taxon>
        <taxon>Apiales</taxon>
        <taxon>Apiaceae</taxon>
        <taxon>Apioideae</taxon>
        <taxon>Scandiceae</taxon>
        <taxon>Daucinae</taxon>
        <taxon>Daucus</taxon>
        <taxon>Daucus sect. Daucus</taxon>
    </lineage>
</organism>
<dbReference type="InterPro" id="IPR013126">
    <property type="entry name" value="Hsp_70_fam"/>
</dbReference>
<dbReference type="Pfam" id="PF00012">
    <property type="entry name" value="HSP70"/>
    <property type="match status" value="1"/>
</dbReference>
<evidence type="ECO:0000256" key="8">
    <source>
        <dbReference type="ARBA" id="ARBA00023180"/>
    </source>
</evidence>
<dbReference type="InterPro" id="IPR029047">
    <property type="entry name" value="HSP70_peptide-bd_sf"/>
</dbReference>
<dbReference type="Gene3D" id="2.60.34.10">
    <property type="entry name" value="Substrate Binding Domain Of DNAk, Chain A, domain 1"/>
    <property type="match status" value="1"/>
</dbReference>
<evidence type="ECO:0000256" key="11">
    <source>
        <dbReference type="SAM" id="MobiDB-lite"/>
    </source>
</evidence>
<dbReference type="GO" id="GO:0016592">
    <property type="term" value="C:mediator complex"/>
    <property type="evidence" value="ECO:0007669"/>
    <property type="project" value="UniProtKB-ARBA"/>
</dbReference>
<dbReference type="Gene3D" id="3.30.420.40">
    <property type="match status" value="1"/>
</dbReference>
<dbReference type="OMA" id="MLILDIN"/>
<dbReference type="InterPro" id="IPR043129">
    <property type="entry name" value="ATPase_NBD"/>
</dbReference>
<evidence type="ECO:0000256" key="4">
    <source>
        <dbReference type="ARBA" id="ARBA00022729"/>
    </source>
</evidence>
<dbReference type="FunFam" id="3.30.420.40:FF:000026">
    <property type="entry name" value="Heat shock protein 70"/>
    <property type="match status" value="1"/>
</dbReference>
<comment type="similarity">
    <text evidence="3 9">Belongs to the heat shock protein 70 family.</text>
</comment>
<dbReference type="Gene3D" id="3.90.640.10">
    <property type="entry name" value="Actin, Chain A, domain 4"/>
    <property type="match status" value="1"/>
</dbReference>
<evidence type="ECO:0000256" key="1">
    <source>
        <dbReference type="ARBA" id="ARBA00003955"/>
    </source>
</evidence>
<evidence type="ECO:0000256" key="2">
    <source>
        <dbReference type="ARBA" id="ARBA00004319"/>
    </source>
</evidence>
<dbReference type="AlphaFoldDB" id="A0A164WV60"/>
<dbReference type="EMBL" id="LNRQ01000006">
    <property type="protein sequence ID" value="KZM92298.1"/>
    <property type="molecule type" value="Genomic_DNA"/>
</dbReference>
<dbReference type="SUPFAM" id="SSF100920">
    <property type="entry name" value="Heat shock protein 70kD (HSP70), peptide-binding domain"/>
    <property type="match status" value="1"/>
</dbReference>
<evidence type="ECO:0000256" key="6">
    <source>
        <dbReference type="ARBA" id="ARBA00022824"/>
    </source>
</evidence>
<feature type="coiled-coil region" evidence="10">
    <location>
        <begin position="484"/>
        <end position="538"/>
    </location>
</feature>
<dbReference type="GO" id="GO:0005788">
    <property type="term" value="C:endoplasmic reticulum lumen"/>
    <property type="evidence" value="ECO:0007669"/>
    <property type="project" value="UniProtKB-SubCell"/>
</dbReference>
<dbReference type="STRING" id="79200.A0A164WV60"/>